<feature type="region of interest" description="Disordered" evidence="7">
    <location>
        <begin position="1"/>
        <end position="40"/>
    </location>
</feature>
<dbReference type="GO" id="GO:0005730">
    <property type="term" value="C:nucleolus"/>
    <property type="evidence" value="ECO:0007669"/>
    <property type="project" value="UniProtKB-SubCell"/>
</dbReference>
<dbReference type="Proteomes" id="UP000663844">
    <property type="component" value="Unassembled WGS sequence"/>
</dbReference>
<keyword evidence="4" id="KW-0690">Ribosome biogenesis</keyword>
<dbReference type="EMBL" id="CAJOAY010001515">
    <property type="protein sequence ID" value="CAF3853075.1"/>
    <property type="molecule type" value="Genomic_DNA"/>
</dbReference>
<feature type="region of interest" description="Disordered" evidence="7">
    <location>
        <begin position="198"/>
        <end position="306"/>
    </location>
</feature>
<dbReference type="GO" id="GO:0042273">
    <property type="term" value="P:ribosomal large subunit biogenesis"/>
    <property type="evidence" value="ECO:0007669"/>
    <property type="project" value="TreeGrafter"/>
</dbReference>
<feature type="compositionally biased region" description="Basic residues" evidence="7">
    <location>
        <begin position="282"/>
        <end position="306"/>
    </location>
</feature>
<evidence type="ECO:0000256" key="2">
    <source>
        <dbReference type="ARBA" id="ARBA00004604"/>
    </source>
</evidence>
<evidence type="ECO:0000256" key="1">
    <source>
        <dbReference type="ARBA" id="ARBA00003387"/>
    </source>
</evidence>
<dbReference type="PANTHER" id="PTHR13028">
    <property type="entry name" value="RRNA PROCESSING PROTEIN EBNA1-BINDING PROTEIN-RELATED"/>
    <property type="match status" value="1"/>
</dbReference>
<dbReference type="EMBL" id="CAJOAZ010001274">
    <property type="protein sequence ID" value="CAF3792423.1"/>
    <property type="molecule type" value="Genomic_DNA"/>
</dbReference>
<evidence type="ECO:0000256" key="4">
    <source>
        <dbReference type="ARBA" id="ARBA00022517"/>
    </source>
</evidence>
<protein>
    <submittedName>
        <fullName evidence="11">Uncharacterized protein</fullName>
    </submittedName>
</protein>
<dbReference type="Proteomes" id="UP000663845">
    <property type="component" value="Unassembled WGS sequence"/>
</dbReference>
<reference evidence="11" key="1">
    <citation type="submission" date="2021-02" db="EMBL/GenBank/DDBJ databases">
        <authorList>
            <person name="Nowell W R."/>
        </authorList>
    </citation>
    <scope>NUCLEOTIDE SEQUENCE</scope>
</reference>
<dbReference type="PANTHER" id="PTHR13028:SF0">
    <property type="entry name" value="RRNA-PROCESSING PROTEIN EBP2-RELATED"/>
    <property type="match status" value="1"/>
</dbReference>
<evidence type="ECO:0000313" key="9">
    <source>
        <dbReference type="EMBL" id="CAF1127550.1"/>
    </source>
</evidence>
<dbReference type="Proteomes" id="UP000663891">
    <property type="component" value="Unassembled WGS sequence"/>
</dbReference>
<evidence type="ECO:0000256" key="5">
    <source>
        <dbReference type="ARBA" id="ARBA00023054"/>
    </source>
</evidence>
<dbReference type="EMBL" id="CAJNOG010000263">
    <property type="protein sequence ID" value="CAF1127550.1"/>
    <property type="molecule type" value="Genomic_DNA"/>
</dbReference>
<comment type="similarity">
    <text evidence="3">Belongs to the EBP2 family.</text>
</comment>
<dbReference type="GO" id="GO:0006364">
    <property type="term" value="P:rRNA processing"/>
    <property type="evidence" value="ECO:0007669"/>
    <property type="project" value="TreeGrafter"/>
</dbReference>
<evidence type="ECO:0000313" key="11">
    <source>
        <dbReference type="EMBL" id="CAF3853075.1"/>
    </source>
</evidence>
<evidence type="ECO:0000256" key="6">
    <source>
        <dbReference type="ARBA" id="ARBA00023242"/>
    </source>
</evidence>
<evidence type="ECO:0000313" key="12">
    <source>
        <dbReference type="Proteomes" id="UP000663881"/>
    </source>
</evidence>
<keyword evidence="6" id="KW-0539">Nucleus</keyword>
<evidence type="ECO:0000256" key="7">
    <source>
        <dbReference type="SAM" id="MobiDB-lite"/>
    </source>
</evidence>
<proteinExistence type="inferred from homology"/>
<evidence type="ECO:0000313" key="10">
    <source>
        <dbReference type="EMBL" id="CAF3792423.1"/>
    </source>
</evidence>
<comment type="function">
    <text evidence="1">Required for the processing of the 27S pre-rRNA.</text>
</comment>
<dbReference type="AlphaFoldDB" id="A0A819EL78"/>
<evidence type="ECO:0000313" key="8">
    <source>
        <dbReference type="EMBL" id="CAF1125642.1"/>
    </source>
</evidence>
<name>A0A819EL78_9BILA</name>
<evidence type="ECO:0000256" key="3">
    <source>
        <dbReference type="ARBA" id="ARBA00007336"/>
    </source>
</evidence>
<dbReference type="OrthoDB" id="443772at2759"/>
<organism evidence="11 12">
    <name type="scientific">Adineta steineri</name>
    <dbReference type="NCBI Taxonomy" id="433720"/>
    <lineage>
        <taxon>Eukaryota</taxon>
        <taxon>Metazoa</taxon>
        <taxon>Spiralia</taxon>
        <taxon>Gnathifera</taxon>
        <taxon>Rotifera</taxon>
        <taxon>Eurotatoria</taxon>
        <taxon>Bdelloidea</taxon>
        <taxon>Adinetida</taxon>
        <taxon>Adinetidae</taxon>
        <taxon>Adineta</taxon>
    </lineage>
</organism>
<dbReference type="InterPro" id="IPR008610">
    <property type="entry name" value="Ebp2"/>
</dbReference>
<feature type="compositionally biased region" description="Polar residues" evidence="7">
    <location>
        <begin position="1"/>
        <end position="10"/>
    </location>
</feature>
<dbReference type="Pfam" id="PF05890">
    <property type="entry name" value="Ebp2"/>
    <property type="match status" value="1"/>
</dbReference>
<accession>A0A819EL78</accession>
<feature type="compositionally biased region" description="Acidic residues" evidence="7">
    <location>
        <begin position="13"/>
        <end position="24"/>
    </location>
</feature>
<dbReference type="EMBL" id="CAJNON010000230">
    <property type="protein sequence ID" value="CAF1125642.1"/>
    <property type="molecule type" value="Genomic_DNA"/>
</dbReference>
<comment type="caution">
    <text evidence="11">The sequence shown here is derived from an EMBL/GenBank/DDBJ whole genome shotgun (WGS) entry which is preliminary data.</text>
</comment>
<dbReference type="Proteomes" id="UP000663881">
    <property type="component" value="Unassembled WGS sequence"/>
</dbReference>
<keyword evidence="5" id="KW-0175">Coiled coil</keyword>
<sequence length="306" mass="35828">MSSDSENEINNGMEDDLDSEMDDAELQKAFQEGRLQPGLNIEQKPRRPLINNKDVLKAKYDEMYLNLPWIERLDCTTAPVVINEVDLPTNEDELADNDFKREMLFYRQAQAAVLEAVPRLKKEKVSTKRPEDYYAQMSKSDEHMKKVREYLVNRKSEIEKREKLRKLREQRLYGKKVQQEVLLKRQEDKTKLLKTMKKVRKGKQGGMEELEESLGDRKRYAGKPNGNDNKRMSKTNRKVEYKNKKFGFGGQKKNSKRNTADSSADVTNKKSNKWERPSFHAQKGKKGKPKQSRPGKNSRQKQRSKK</sequence>
<gene>
    <name evidence="9" type="ORF">JYZ213_LOCUS22833</name>
    <name evidence="11" type="ORF">OKA104_LOCUS21611</name>
    <name evidence="10" type="ORF">OXD698_LOCUS17762</name>
    <name evidence="8" type="ORF">VCS650_LOCUS21443</name>
</gene>
<comment type="subcellular location">
    <subcellularLocation>
        <location evidence="2">Nucleus</location>
        <location evidence="2">Nucleolus</location>
    </subcellularLocation>
</comment>
<dbReference type="GO" id="GO:0030687">
    <property type="term" value="C:preribosome, large subunit precursor"/>
    <property type="evidence" value="ECO:0007669"/>
    <property type="project" value="TreeGrafter"/>
</dbReference>
<dbReference type="GO" id="GO:0034399">
    <property type="term" value="C:nuclear periphery"/>
    <property type="evidence" value="ECO:0007669"/>
    <property type="project" value="TreeGrafter"/>
</dbReference>